<dbReference type="PANTHER" id="PTHR12945">
    <property type="entry name" value="TRANSLATION INITIATION FACTOR EIF3-RELATED"/>
    <property type="match status" value="1"/>
</dbReference>
<dbReference type="eggNOG" id="KOG1416">
    <property type="taxonomic scope" value="Eukaryota"/>
</dbReference>
<dbReference type="GO" id="GO:0030488">
    <property type="term" value="P:tRNA methylation"/>
    <property type="evidence" value="ECO:0007669"/>
    <property type="project" value="InterPro"/>
</dbReference>
<evidence type="ECO:0000313" key="8">
    <source>
        <dbReference type="Proteomes" id="UP000005222"/>
    </source>
</evidence>
<evidence type="ECO:0000256" key="6">
    <source>
        <dbReference type="PIRNR" id="PIRNR038170"/>
    </source>
</evidence>
<keyword evidence="8" id="KW-1185">Reference proteome</keyword>
<keyword evidence="5 6" id="KW-0539">Nucleus</keyword>
<evidence type="ECO:0000256" key="3">
    <source>
        <dbReference type="ARBA" id="ARBA00021704"/>
    </source>
</evidence>
<reference evidence="7 8" key="1">
    <citation type="journal article" date="2012" name="G3 (Bethesda)">
        <title>Pichia sorbitophila, an interspecies yeast hybrid reveals early steps of genome resolution following polyploidization.</title>
        <authorList>
            <person name="Leh Louis V."/>
            <person name="Despons L."/>
            <person name="Friedrich A."/>
            <person name="Martin T."/>
            <person name="Durrens P."/>
            <person name="Casaregola S."/>
            <person name="Neuveglise C."/>
            <person name="Fairhead C."/>
            <person name="Marck C."/>
            <person name="Cruz J.A."/>
            <person name="Straub M.L."/>
            <person name="Kugler V."/>
            <person name="Sacerdot C."/>
            <person name="Uzunov Z."/>
            <person name="Thierry A."/>
            <person name="Weiss S."/>
            <person name="Bleykasten C."/>
            <person name="De Montigny J."/>
            <person name="Jacques N."/>
            <person name="Jung P."/>
            <person name="Lemaire M."/>
            <person name="Mallet S."/>
            <person name="Morel G."/>
            <person name="Richard G.F."/>
            <person name="Sarkar A."/>
            <person name="Savel G."/>
            <person name="Schacherer J."/>
            <person name="Seret M.L."/>
            <person name="Talla E."/>
            <person name="Samson G."/>
            <person name="Jubin C."/>
            <person name="Poulain J."/>
            <person name="Vacherie B."/>
            <person name="Barbe V."/>
            <person name="Pelletier E."/>
            <person name="Sherman D.J."/>
            <person name="Westhof E."/>
            <person name="Weissenbach J."/>
            <person name="Baret P.V."/>
            <person name="Wincker P."/>
            <person name="Gaillardin C."/>
            <person name="Dujon B."/>
            <person name="Souciet J.L."/>
        </authorList>
    </citation>
    <scope>NUCLEOTIDE SEQUENCE [LARGE SCALE GENOMIC DNA]</scope>
    <source>
        <strain evidence="8">ATCC MYA-4447 / BCRC 22081 / CBS 7064 / NBRC 10061 / NRRL Y-12695</strain>
    </source>
</reference>
<dbReference type="HOGENOM" id="CLU_010916_1_1_1"/>
<comment type="subcellular location">
    <subcellularLocation>
        <location evidence="1 6">Nucleus</location>
    </subcellularLocation>
</comment>
<dbReference type="OMA" id="PHGLFEV"/>
<sequence>MKNTSIITPNQHALVRLPSEGMKIVELKPDQIINLGKFGSFKVNEILGYSYGQAFEILDDYMVRPIKSLMEDQAQPMENETSQEEDGQVTRKDIANILSESSENNQFIIDVGSQIQKLSSDDIDKLKNSGVSSDVGQQIIDKIIEGHAGFDKKTLFSQQKYLKRKQAKFFRRFSVDYLGGSQLLEYFLEKDNQRVFDMTTESLGLLFSYANVKPGGKYLLIDDTGGIILYALMERMNGEGTIVSIHENEHPNHILLRNSDYTDDMIDRMVKPINWLQFVETNAEKINWKDEPDDVIENMKAMRKAQYYRQKKRAQDINHVIDLVLEGNFDAFISVSKLHMPSVLPYILPKVGGSRPIAIYSEYKERLLETQHFLSVDRSILAPSIYESKVRHYQTIPGRMHPVMSSRGLDGYVLTGTRVYPKQEGITAVGRGISKKRRAQDETEKS</sequence>
<proteinExistence type="inferred from homology"/>
<dbReference type="InterPro" id="IPR017423">
    <property type="entry name" value="TRM6"/>
</dbReference>
<comment type="similarity">
    <text evidence="2 6">Belongs to the TRM6/GCD10 family.</text>
</comment>
<protein>
    <recommendedName>
        <fullName evidence="3 6">tRNA (adenine(58)-N(1))-methyltransferase non-catalytic subunit TRM6</fullName>
    </recommendedName>
</protein>
<evidence type="ECO:0000256" key="2">
    <source>
        <dbReference type="ARBA" id="ARBA00008320"/>
    </source>
</evidence>
<gene>
    <name evidence="7" type="primary">Piso0_004939</name>
    <name evidence="7" type="ORF">GNLVRS01_PISO0M04280g</name>
</gene>
<accession>G8Y3T1</accession>
<dbReference type="GO" id="GO:0031515">
    <property type="term" value="C:tRNA (m1A) methyltransferase complex"/>
    <property type="evidence" value="ECO:0007669"/>
    <property type="project" value="UniProtKB-UniRule"/>
</dbReference>
<dbReference type="AlphaFoldDB" id="G8Y3T1"/>
<dbReference type="InParanoid" id="G8Y3T1"/>
<dbReference type="OrthoDB" id="10254665at2759"/>
<dbReference type="PIRSF" id="PIRSF038170">
    <property type="entry name" value="tRNA_m1A_mtfrase"/>
    <property type="match status" value="1"/>
</dbReference>
<organism evidence="7 8">
    <name type="scientific">Pichia sorbitophila (strain ATCC MYA-4447 / BCRC 22081 / CBS 7064 / NBRC 10061 / NRRL Y-12695)</name>
    <name type="common">Hybrid yeast</name>
    <dbReference type="NCBI Taxonomy" id="559304"/>
    <lineage>
        <taxon>Eukaryota</taxon>
        <taxon>Fungi</taxon>
        <taxon>Dikarya</taxon>
        <taxon>Ascomycota</taxon>
        <taxon>Saccharomycotina</taxon>
        <taxon>Pichiomycetes</taxon>
        <taxon>Debaryomycetaceae</taxon>
        <taxon>Millerozyma</taxon>
    </lineage>
</organism>
<keyword evidence="4 6" id="KW-0819">tRNA processing</keyword>
<name>G8Y3T1_PICSO</name>
<dbReference type="Pfam" id="PF04189">
    <property type="entry name" value="Gcd10p"/>
    <property type="match status" value="1"/>
</dbReference>
<dbReference type="FunCoup" id="G8Y3T1">
    <property type="interactions" value="1553"/>
</dbReference>
<dbReference type="Proteomes" id="UP000005222">
    <property type="component" value="Chromosome M"/>
</dbReference>
<evidence type="ECO:0000256" key="5">
    <source>
        <dbReference type="ARBA" id="ARBA00023242"/>
    </source>
</evidence>
<evidence type="ECO:0000256" key="4">
    <source>
        <dbReference type="ARBA" id="ARBA00022694"/>
    </source>
</evidence>
<comment type="subunit">
    <text evidence="6">Heterotetramer.</text>
</comment>
<dbReference type="PANTHER" id="PTHR12945:SF0">
    <property type="entry name" value="TRNA (ADENINE(58)-N(1))-METHYLTRANSFERASE NON-CATALYTIC SUBUNIT TRM6"/>
    <property type="match status" value="1"/>
</dbReference>
<dbReference type="GO" id="GO:0005634">
    <property type="term" value="C:nucleus"/>
    <property type="evidence" value="ECO:0007669"/>
    <property type="project" value="UniProtKB-SubCell"/>
</dbReference>
<comment type="function">
    <text evidence="6">Substrate-binding subunit of tRNA (adenine-N1-)-methyltransferase, which catalyzes the formation of N1-methyladenine at position 58 (m1A58) in initiator methionyl-tRNA.</text>
</comment>
<evidence type="ECO:0000313" key="7">
    <source>
        <dbReference type="EMBL" id="CCE85349.1"/>
    </source>
</evidence>
<dbReference type="STRING" id="559304.G8Y3T1"/>
<dbReference type="EMBL" id="FO082047">
    <property type="protein sequence ID" value="CCE85349.1"/>
    <property type="molecule type" value="Genomic_DNA"/>
</dbReference>
<evidence type="ECO:0000256" key="1">
    <source>
        <dbReference type="ARBA" id="ARBA00004123"/>
    </source>
</evidence>